<comment type="caution">
    <text evidence="1">The sequence shown here is derived from an EMBL/GenBank/DDBJ whole genome shotgun (WGS) entry which is preliminary data.</text>
</comment>
<dbReference type="Proteomes" id="UP001419268">
    <property type="component" value="Unassembled WGS sequence"/>
</dbReference>
<reference evidence="1 2" key="1">
    <citation type="submission" date="2024-01" db="EMBL/GenBank/DDBJ databases">
        <title>Genome assemblies of Stephania.</title>
        <authorList>
            <person name="Yang L."/>
        </authorList>
    </citation>
    <scope>NUCLEOTIDE SEQUENCE [LARGE SCALE GENOMIC DNA]</scope>
    <source>
        <strain evidence="1">JXDWG</strain>
        <tissue evidence="1">Leaf</tissue>
    </source>
</reference>
<dbReference type="EMBL" id="JBBNAG010000003">
    <property type="protein sequence ID" value="KAK9148180.1"/>
    <property type="molecule type" value="Genomic_DNA"/>
</dbReference>
<sequence length="55" mass="6364">MNGADAIIQFGITHNYLIFYEGGYLKNLELKEGDEEATKLYLGVKYTTVEEYLKR</sequence>
<name>A0AAP0PND4_9MAGN</name>
<proteinExistence type="predicted"/>
<organism evidence="1 2">
    <name type="scientific">Stephania cephalantha</name>
    <dbReference type="NCBI Taxonomy" id="152367"/>
    <lineage>
        <taxon>Eukaryota</taxon>
        <taxon>Viridiplantae</taxon>
        <taxon>Streptophyta</taxon>
        <taxon>Embryophyta</taxon>
        <taxon>Tracheophyta</taxon>
        <taxon>Spermatophyta</taxon>
        <taxon>Magnoliopsida</taxon>
        <taxon>Ranunculales</taxon>
        <taxon>Menispermaceae</taxon>
        <taxon>Menispermoideae</taxon>
        <taxon>Cissampelideae</taxon>
        <taxon>Stephania</taxon>
    </lineage>
</organism>
<gene>
    <name evidence="1" type="ORF">Scep_006937</name>
</gene>
<dbReference type="Gene3D" id="3.40.50.720">
    <property type="entry name" value="NAD(P)-binding Rossmann-like Domain"/>
    <property type="match status" value="1"/>
</dbReference>
<keyword evidence="2" id="KW-1185">Reference proteome</keyword>
<accession>A0AAP0PND4</accession>
<dbReference type="AlphaFoldDB" id="A0AAP0PND4"/>
<dbReference type="Gene3D" id="3.90.25.10">
    <property type="entry name" value="UDP-galactose 4-epimerase, domain 1"/>
    <property type="match status" value="1"/>
</dbReference>
<evidence type="ECO:0000313" key="1">
    <source>
        <dbReference type="EMBL" id="KAK9148180.1"/>
    </source>
</evidence>
<protein>
    <submittedName>
        <fullName evidence="1">Uncharacterized protein</fullName>
    </submittedName>
</protein>
<evidence type="ECO:0000313" key="2">
    <source>
        <dbReference type="Proteomes" id="UP001419268"/>
    </source>
</evidence>